<dbReference type="PANTHER" id="PTHR24305:SF152">
    <property type="entry name" value="P450, PUTATIVE (EUROFUNG)-RELATED"/>
    <property type="match status" value="1"/>
</dbReference>
<dbReference type="GO" id="GO:0016705">
    <property type="term" value="F:oxidoreductase activity, acting on paired donors, with incorporation or reduction of molecular oxygen"/>
    <property type="evidence" value="ECO:0007669"/>
    <property type="project" value="InterPro"/>
</dbReference>
<dbReference type="OrthoDB" id="3945418at2759"/>
<dbReference type="GO" id="GO:0004497">
    <property type="term" value="F:monooxygenase activity"/>
    <property type="evidence" value="ECO:0007669"/>
    <property type="project" value="UniProtKB-KW"/>
</dbReference>
<comment type="cofactor">
    <cofactor evidence="1 5">
        <name>heme</name>
        <dbReference type="ChEBI" id="CHEBI:30413"/>
    </cofactor>
</comment>
<evidence type="ECO:0000256" key="6">
    <source>
        <dbReference type="RuleBase" id="RU000461"/>
    </source>
</evidence>
<keyword evidence="6" id="KW-0560">Oxidoreductase</keyword>
<gene>
    <name evidence="7" type="ORF">G7Z17_g7941</name>
</gene>
<dbReference type="InterPro" id="IPR001128">
    <property type="entry name" value="Cyt_P450"/>
</dbReference>
<comment type="caution">
    <text evidence="7">The sequence shown here is derived from an EMBL/GenBank/DDBJ whole genome shotgun (WGS) entry which is preliminary data.</text>
</comment>
<dbReference type="PANTHER" id="PTHR24305">
    <property type="entry name" value="CYTOCHROME P450"/>
    <property type="match status" value="1"/>
</dbReference>
<comment type="similarity">
    <text evidence="6">Belongs to the cytochrome P450 family.</text>
</comment>
<evidence type="ECO:0000313" key="7">
    <source>
        <dbReference type="EMBL" id="KAF7547144.1"/>
    </source>
</evidence>
<accession>A0A9P5H7D8</accession>
<sequence>MAVLSRLSPSLSFGATLSSLPELLAKWWGVAAVGGGALYFITKVVYRRFFHPLAHVPGPFLPAVTRLYAWYFNVPREGKFYKEIERLHSVYGMYDRRQEGHQQEYMKANQDNETDSQMIGPIVRITPDEVHLSNTKYYDIVYGVKSDFYKDPRFYGALGIDTATFATISNDLHRRRRAALNPFFSRRKVLEMEDIVHSKVDKLCRRVSADRVTGQPTNLHAAFRAISVDTITDYAFDECWDQLDADDLGEWFSEMVRGSGPMFWTFQAFPSFRDPIQGLPESVAKRMSPAVADFLGCQVRTRQQVQVVQARIDQGIKPKRLTVFHQLLDPNASNDHVVPTVNDLVDEAFAICTAAADTTGNAMTMAAFHTVTNSAIYENVIRELREAFPDPTVELSFTELEKLPYLTGVIKEGQRLSYGVISRLPRVAPEGGAEIEGFYLPEGTVVSMSSWMMHHDPVAFPDPEVFDPTRWTDPSTFHEREKCLVSFSRGRRMCIGHNLAWCEMYLTLGTLFRRFEDLRPFEVTAEDMVYEDYFSAFNPPNKKKFKVVGGGVEDSFIHV</sequence>
<evidence type="ECO:0000256" key="3">
    <source>
        <dbReference type="ARBA" id="ARBA00022723"/>
    </source>
</evidence>
<protein>
    <recommendedName>
        <fullName evidence="9">Cytochrome P450 monooxygenase</fullName>
    </recommendedName>
</protein>
<keyword evidence="4 5" id="KW-0408">Iron</keyword>
<reference evidence="7" key="1">
    <citation type="submission" date="2020-03" db="EMBL/GenBank/DDBJ databases">
        <title>Draft Genome Sequence of Cylindrodendrum hubeiense.</title>
        <authorList>
            <person name="Buettner E."/>
            <person name="Kellner H."/>
        </authorList>
    </citation>
    <scope>NUCLEOTIDE SEQUENCE</scope>
    <source>
        <strain evidence="7">IHI 201604</strain>
    </source>
</reference>
<organism evidence="7 8">
    <name type="scientific">Cylindrodendrum hubeiense</name>
    <dbReference type="NCBI Taxonomy" id="595255"/>
    <lineage>
        <taxon>Eukaryota</taxon>
        <taxon>Fungi</taxon>
        <taxon>Dikarya</taxon>
        <taxon>Ascomycota</taxon>
        <taxon>Pezizomycotina</taxon>
        <taxon>Sordariomycetes</taxon>
        <taxon>Hypocreomycetidae</taxon>
        <taxon>Hypocreales</taxon>
        <taxon>Nectriaceae</taxon>
        <taxon>Cylindrodendrum</taxon>
    </lineage>
</organism>
<keyword evidence="6" id="KW-0503">Monooxygenase</keyword>
<feature type="binding site" description="axial binding residue" evidence="5">
    <location>
        <position position="494"/>
    </location>
    <ligand>
        <name>heme</name>
        <dbReference type="ChEBI" id="CHEBI:30413"/>
    </ligand>
    <ligandPart>
        <name>Fe</name>
        <dbReference type="ChEBI" id="CHEBI:18248"/>
    </ligandPart>
</feature>
<dbReference type="Pfam" id="PF00067">
    <property type="entry name" value="p450"/>
    <property type="match status" value="1"/>
</dbReference>
<dbReference type="GO" id="GO:0005506">
    <property type="term" value="F:iron ion binding"/>
    <property type="evidence" value="ECO:0007669"/>
    <property type="project" value="InterPro"/>
</dbReference>
<dbReference type="AlphaFoldDB" id="A0A9P5H7D8"/>
<dbReference type="EMBL" id="JAANBB010000187">
    <property type="protein sequence ID" value="KAF7547144.1"/>
    <property type="molecule type" value="Genomic_DNA"/>
</dbReference>
<evidence type="ECO:0000256" key="5">
    <source>
        <dbReference type="PIRSR" id="PIRSR602401-1"/>
    </source>
</evidence>
<dbReference type="Proteomes" id="UP000722485">
    <property type="component" value="Unassembled WGS sequence"/>
</dbReference>
<dbReference type="SUPFAM" id="SSF48264">
    <property type="entry name" value="Cytochrome P450"/>
    <property type="match status" value="1"/>
</dbReference>
<evidence type="ECO:0008006" key="9">
    <source>
        <dbReference type="Google" id="ProtNLM"/>
    </source>
</evidence>
<keyword evidence="8" id="KW-1185">Reference proteome</keyword>
<dbReference type="InterPro" id="IPR036396">
    <property type="entry name" value="Cyt_P450_sf"/>
</dbReference>
<name>A0A9P5H7D8_9HYPO</name>
<evidence type="ECO:0000256" key="2">
    <source>
        <dbReference type="ARBA" id="ARBA00022617"/>
    </source>
</evidence>
<dbReference type="InterPro" id="IPR017972">
    <property type="entry name" value="Cyt_P450_CS"/>
</dbReference>
<dbReference type="GO" id="GO:0020037">
    <property type="term" value="F:heme binding"/>
    <property type="evidence" value="ECO:0007669"/>
    <property type="project" value="InterPro"/>
</dbReference>
<dbReference type="InterPro" id="IPR002401">
    <property type="entry name" value="Cyt_P450_E_grp-I"/>
</dbReference>
<evidence type="ECO:0000256" key="4">
    <source>
        <dbReference type="ARBA" id="ARBA00023004"/>
    </source>
</evidence>
<evidence type="ECO:0000313" key="8">
    <source>
        <dbReference type="Proteomes" id="UP000722485"/>
    </source>
</evidence>
<dbReference type="Gene3D" id="1.10.630.10">
    <property type="entry name" value="Cytochrome P450"/>
    <property type="match status" value="1"/>
</dbReference>
<dbReference type="PRINTS" id="PR00463">
    <property type="entry name" value="EP450I"/>
</dbReference>
<keyword evidence="2 5" id="KW-0349">Heme</keyword>
<proteinExistence type="inferred from homology"/>
<keyword evidence="3 5" id="KW-0479">Metal-binding</keyword>
<dbReference type="InterPro" id="IPR050121">
    <property type="entry name" value="Cytochrome_P450_monoxygenase"/>
</dbReference>
<dbReference type="CDD" id="cd11062">
    <property type="entry name" value="CYP58-like"/>
    <property type="match status" value="1"/>
</dbReference>
<evidence type="ECO:0000256" key="1">
    <source>
        <dbReference type="ARBA" id="ARBA00001971"/>
    </source>
</evidence>
<dbReference type="PROSITE" id="PS00086">
    <property type="entry name" value="CYTOCHROME_P450"/>
    <property type="match status" value="1"/>
</dbReference>